<evidence type="ECO:0000313" key="4">
    <source>
        <dbReference type="Proteomes" id="UP000292036"/>
    </source>
</evidence>
<dbReference type="Proteomes" id="UP000292036">
    <property type="component" value="Unassembled WGS sequence"/>
</dbReference>
<dbReference type="RefSeq" id="WP_027685897.1">
    <property type="nucleotide sequence ID" value="NZ_SIPR01000001.1"/>
</dbReference>
<dbReference type="EMBL" id="SIPS01000001">
    <property type="protein sequence ID" value="TAW28406.1"/>
    <property type="molecule type" value="Genomic_DNA"/>
</dbReference>
<keyword evidence="1" id="KW-1133">Transmembrane helix</keyword>
<proteinExistence type="predicted"/>
<dbReference type="CDD" id="cd03794">
    <property type="entry name" value="GT4_WbuB-like"/>
    <property type="match status" value="1"/>
</dbReference>
<dbReference type="Pfam" id="PF13692">
    <property type="entry name" value="Glyco_trans_1_4"/>
    <property type="match status" value="1"/>
</dbReference>
<accession>A0ABD7PM48</accession>
<dbReference type="PANTHER" id="PTHR12526">
    <property type="entry name" value="GLYCOSYLTRANSFERASE"/>
    <property type="match status" value="1"/>
</dbReference>
<organism evidence="3 4">
    <name type="scientific">Rhizobium leguminosarum</name>
    <dbReference type="NCBI Taxonomy" id="384"/>
    <lineage>
        <taxon>Bacteria</taxon>
        <taxon>Pseudomonadati</taxon>
        <taxon>Pseudomonadota</taxon>
        <taxon>Alphaproteobacteria</taxon>
        <taxon>Hyphomicrobiales</taxon>
        <taxon>Rhizobiaceae</taxon>
        <taxon>Rhizobium/Agrobacterium group</taxon>
        <taxon>Rhizobium</taxon>
    </lineage>
</organism>
<evidence type="ECO:0000313" key="3">
    <source>
        <dbReference type="EMBL" id="TAW28406.1"/>
    </source>
</evidence>
<dbReference type="Gene3D" id="3.40.50.2000">
    <property type="entry name" value="Glycogen Phosphorylase B"/>
    <property type="match status" value="2"/>
</dbReference>
<dbReference type="Pfam" id="PF13579">
    <property type="entry name" value="Glyco_trans_4_4"/>
    <property type="match status" value="1"/>
</dbReference>
<keyword evidence="1" id="KW-0472">Membrane</keyword>
<protein>
    <submittedName>
        <fullName evidence="3">Glycosyltransferase WbuB</fullName>
    </submittedName>
</protein>
<evidence type="ECO:0000256" key="1">
    <source>
        <dbReference type="SAM" id="Phobius"/>
    </source>
</evidence>
<evidence type="ECO:0000259" key="2">
    <source>
        <dbReference type="Pfam" id="PF13579"/>
    </source>
</evidence>
<feature type="domain" description="Glycosyltransferase subfamily 4-like N-terminal" evidence="2">
    <location>
        <begin position="16"/>
        <end position="198"/>
    </location>
</feature>
<gene>
    <name evidence="3" type="ORF">ELI19_02260</name>
</gene>
<feature type="transmembrane region" description="Helical" evidence="1">
    <location>
        <begin position="76"/>
        <end position="96"/>
    </location>
</feature>
<dbReference type="GO" id="GO:0016757">
    <property type="term" value="F:glycosyltransferase activity"/>
    <property type="evidence" value="ECO:0007669"/>
    <property type="project" value="UniProtKB-ARBA"/>
</dbReference>
<name>A0ABD7PM48_RHILE</name>
<dbReference type="SUPFAM" id="SSF53756">
    <property type="entry name" value="UDP-Glycosyltransferase/glycogen phosphorylase"/>
    <property type="match status" value="1"/>
</dbReference>
<keyword evidence="1" id="KW-0812">Transmembrane</keyword>
<sequence>MKILVVTQYFWPEGFRINDLVTGLVDRGHEVTVLTGKPNYPSGKIFPEYLKDPSAFASYNGIPVVRVPMLARGARAITLLLNFVSFALSGSLFGAFKLRGRKFDAIFVFEPSPISVGFPAIVLRWLKKAPVAFWVLDLWPESLEATGVVRSKFVLRQVGKIVKFIYGRCDLILAQSRRFIPEIGRFTQSPHKIAYFPSWADKVERKVEEKPAPEISADRKKFSIVFTGNIGEAQDFGAVLDAAEWLRHNKAVRWIIVGDGRMASWVREEVERRQLQDSFLLPGRFPLERMRSFYMHADALLVSLKAEPIFAMTIPGKLQSYLAEGLPILAMLNGEGADILSRARAGLASPAGNGAALAESVLKMMSMSSHDRSQMGRNGRELSASEFDRDMRIDELSTLLKGLRLS</sequence>
<dbReference type="InterPro" id="IPR028098">
    <property type="entry name" value="Glyco_trans_4-like_N"/>
</dbReference>
<dbReference type="AlphaFoldDB" id="A0ABD7PM48"/>
<reference evidence="3 4" key="1">
    <citation type="submission" date="2019-02" db="EMBL/GenBank/DDBJ databases">
        <title>The genomic architecture of introgression among sibling species of bacteria.</title>
        <authorList>
            <person name="Cavassim M.I.A."/>
            <person name="Moeskjaer S."/>
            <person name="Moslemi C."/>
            <person name="Fields B."/>
            <person name="Bachmann A."/>
            <person name="Vilhjalmsson B."/>
            <person name="Schierup M.H."/>
            <person name="Young J.P.W."/>
            <person name="Andersen S.U."/>
        </authorList>
    </citation>
    <scope>NUCLEOTIDE SEQUENCE [LARGE SCALE GENOMIC DNA]</scope>
    <source>
        <strain evidence="3 4">SM151B</strain>
    </source>
</reference>
<comment type="caution">
    <text evidence="3">The sequence shown here is derived from an EMBL/GenBank/DDBJ whole genome shotgun (WGS) entry which is preliminary data.</text>
</comment>
<dbReference type="PANTHER" id="PTHR12526:SF609">
    <property type="entry name" value="LIPOPOLYSACCHARIDE BIOSYNTHESIS PROTEIN"/>
    <property type="match status" value="1"/>
</dbReference>